<accession>A0ABY8J6A0</accession>
<dbReference type="InterPro" id="IPR006311">
    <property type="entry name" value="TAT_signal"/>
</dbReference>
<keyword evidence="3" id="KW-1185">Reference proteome</keyword>
<reference evidence="2 3" key="1">
    <citation type="submission" date="2023-04" db="EMBL/GenBank/DDBJ databases">
        <title>Australian commercial rhizobial inoculants.</title>
        <authorList>
            <person name="Kohlmeier M.G."/>
            <person name="O'Hara G.W."/>
            <person name="Colombi E."/>
            <person name="Ramsay J.P."/>
            <person name="Terpolilli J."/>
        </authorList>
    </citation>
    <scope>NUCLEOTIDE SEQUENCE [LARGE SCALE GENOMIC DNA]</scope>
    <source>
        <strain evidence="2 3">CB627</strain>
    </source>
</reference>
<feature type="chain" id="PRO_5046251496" evidence="1">
    <location>
        <begin position="44"/>
        <end position="116"/>
    </location>
</feature>
<evidence type="ECO:0000313" key="2">
    <source>
        <dbReference type="EMBL" id="WFU60184.1"/>
    </source>
</evidence>
<evidence type="ECO:0000313" key="3">
    <source>
        <dbReference type="Proteomes" id="UP001221546"/>
    </source>
</evidence>
<dbReference type="RefSeq" id="WP_225647479.1">
    <property type="nucleotide sequence ID" value="NZ_CP121646.1"/>
</dbReference>
<proteinExistence type="predicted"/>
<dbReference type="Proteomes" id="UP001221546">
    <property type="component" value="Chromosome"/>
</dbReference>
<keyword evidence="1" id="KW-0732">Signal</keyword>
<dbReference type="Pfam" id="PF12071">
    <property type="entry name" value="DUF3551"/>
    <property type="match status" value="1"/>
</dbReference>
<dbReference type="InterPro" id="IPR021937">
    <property type="entry name" value="DUF3551"/>
</dbReference>
<name>A0ABY8J6A0_9BRAD</name>
<sequence>MSDLDRRQGRIFAAKGMQMRTMILAAAASVAALATLGTAPAHAVGVRYPFCIQGDRYPGLSNCSYPSYEACLATASGIGQNCIANPYYAGDNDPRSYLHVSPRDRREGNFFDLFIH</sequence>
<dbReference type="PROSITE" id="PS51318">
    <property type="entry name" value="TAT"/>
    <property type="match status" value="1"/>
</dbReference>
<protein>
    <submittedName>
        <fullName evidence="2">DUF3551 domain-containing protein</fullName>
    </submittedName>
</protein>
<evidence type="ECO:0000256" key="1">
    <source>
        <dbReference type="SAM" id="SignalP"/>
    </source>
</evidence>
<dbReference type="EMBL" id="CP121646">
    <property type="protein sequence ID" value="WFU60184.1"/>
    <property type="molecule type" value="Genomic_DNA"/>
</dbReference>
<feature type="signal peptide" evidence="1">
    <location>
        <begin position="1"/>
        <end position="43"/>
    </location>
</feature>
<organism evidence="2 3">
    <name type="scientific">Bradyrhizobium brasilense</name>
    <dbReference type="NCBI Taxonomy" id="1419277"/>
    <lineage>
        <taxon>Bacteria</taxon>
        <taxon>Pseudomonadati</taxon>
        <taxon>Pseudomonadota</taxon>
        <taxon>Alphaproteobacteria</taxon>
        <taxon>Hyphomicrobiales</taxon>
        <taxon>Nitrobacteraceae</taxon>
        <taxon>Bradyrhizobium</taxon>
    </lineage>
</organism>
<gene>
    <name evidence="2" type="ORF">QA636_21655</name>
</gene>